<feature type="region of interest" description="Disordered" evidence="1">
    <location>
        <begin position="1"/>
        <end position="87"/>
    </location>
</feature>
<accession>A0A2S4L9U3</accession>
<feature type="compositionally biased region" description="Polar residues" evidence="1">
    <location>
        <begin position="55"/>
        <end position="67"/>
    </location>
</feature>
<evidence type="ECO:0000313" key="3">
    <source>
        <dbReference type="Proteomes" id="UP000237481"/>
    </source>
</evidence>
<reference evidence="2 3" key="1">
    <citation type="submission" date="2018-01" db="EMBL/GenBank/DDBJ databases">
        <title>Harnessing the power of phylogenomics to disentangle the directionality and signatures of interkingdom host jumping in the parasitic fungal genus Tolypocladium.</title>
        <authorList>
            <person name="Quandt C.A."/>
            <person name="Patterson W."/>
            <person name="Spatafora J.W."/>
        </authorList>
    </citation>
    <scope>NUCLEOTIDE SEQUENCE [LARGE SCALE GENOMIC DNA]</scope>
    <source>
        <strain evidence="2 3">NRBC 100945</strain>
    </source>
</reference>
<evidence type="ECO:0000313" key="2">
    <source>
        <dbReference type="EMBL" id="POR39210.1"/>
    </source>
</evidence>
<sequence>MERPTLKSEDTEDTVQAPLACENSPKGESADRKRTKTGKQQTPNATHESDERTHGSNAQLENKQSVKSNKHTEVERKDAQQPAGHPGVATSILETGIISFFIRGRVGIEDPDAISDIAQTYILLRPMAQAGKSVKGLTGNTSATRLLVLPKKVLPSRGERFMLFVEKANASDDEIKDDFLASSDYETKTAGTHHTPAATQVGEGIYAITTTGRETHLAYMMTLPKKLGNIQREMGLKDRGSFIMSTKNPLYKGPPNAQLPTGPNFSKEILEDFRSLRWLPSNPAHLDYVNAQFLLIGESSSLDKAVGSQEADDGMGETLEVLEDQEVEDPNKTHTTLP</sequence>
<proteinExistence type="predicted"/>
<feature type="compositionally biased region" description="Basic and acidic residues" evidence="1">
    <location>
        <begin position="70"/>
        <end position="79"/>
    </location>
</feature>
<feature type="compositionally biased region" description="Acidic residues" evidence="1">
    <location>
        <begin position="310"/>
        <end position="328"/>
    </location>
</feature>
<name>A0A2S4L9U3_9HYPO</name>
<organism evidence="2 3">
    <name type="scientific">Tolypocladium paradoxum</name>
    <dbReference type="NCBI Taxonomy" id="94208"/>
    <lineage>
        <taxon>Eukaryota</taxon>
        <taxon>Fungi</taxon>
        <taxon>Dikarya</taxon>
        <taxon>Ascomycota</taxon>
        <taxon>Pezizomycotina</taxon>
        <taxon>Sordariomycetes</taxon>
        <taxon>Hypocreomycetidae</taxon>
        <taxon>Hypocreales</taxon>
        <taxon>Ophiocordycipitaceae</taxon>
        <taxon>Tolypocladium</taxon>
    </lineage>
</organism>
<evidence type="ECO:0008006" key="4">
    <source>
        <dbReference type="Google" id="ProtNLM"/>
    </source>
</evidence>
<dbReference type="EMBL" id="PKSG01000059">
    <property type="protein sequence ID" value="POR39210.1"/>
    <property type="molecule type" value="Genomic_DNA"/>
</dbReference>
<dbReference type="STRING" id="94208.A0A2S4L9U3"/>
<gene>
    <name evidence="2" type="ORF">TPAR_00586</name>
</gene>
<evidence type="ECO:0000256" key="1">
    <source>
        <dbReference type="SAM" id="MobiDB-lite"/>
    </source>
</evidence>
<comment type="caution">
    <text evidence="2">The sequence shown here is derived from an EMBL/GenBank/DDBJ whole genome shotgun (WGS) entry which is preliminary data.</text>
</comment>
<protein>
    <recommendedName>
        <fullName evidence="4">BTB domain transcription factor</fullName>
    </recommendedName>
</protein>
<keyword evidence="3" id="KW-1185">Reference proteome</keyword>
<feature type="region of interest" description="Disordered" evidence="1">
    <location>
        <begin position="305"/>
        <end position="338"/>
    </location>
</feature>
<dbReference type="OrthoDB" id="1028014at2759"/>
<dbReference type="PANTHER" id="PTHR34776">
    <property type="entry name" value="F17F16.3 PROTEIN"/>
    <property type="match status" value="1"/>
</dbReference>
<dbReference type="AlphaFoldDB" id="A0A2S4L9U3"/>
<dbReference type="Proteomes" id="UP000237481">
    <property type="component" value="Unassembled WGS sequence"/>
</dbReference>
<dbReference type="PANTHER" id="PTHR34776:SF1">
    <property type="entry name" value="F17F16.3 PROTEIN"/>
    <property type="match status" value="1"/>
</dbReference>